<reference evidence="1 2" key="1">
    <citation type="submission" date="2022-06" db="EMBL/GenBank/DDBJ databases">
        <title>Genomic Encyclopedia of Archaeal and Bacterial Type Strains, Phase II (KMG-II): from individual species to whole genera.</title>
        <authorList>
            <person name="Goeker M."/>
        </authorList>
    </citation>
    <scope>NUCLEOTIDE SEQUENCE [LARGE SCALE GENOMIC DNA]</scope>
    <source>
        <strain evidence="1 2">DSM 45037</strain>
    </source>
</reference>
<dbReference type="PANTHER" id="PTHR12126:SF11">
    <property type="entry name" value="NADH DEHYDROGENASE [UBIQUINONE] 1 ALPHA SUBCOMPLEX SUBUNIT 9, MITOCHONDRIAL"/>
    <property type="match status" value="1"/>
</dbReference>
<dbReference type="EMBL" id="JAMTCG010000002">
    <property type="protein sequence ID" value="MCP2159609.1"/>
    <property type="molecule type" value="Genomic_DNA"/>
</dbReference>
<dbReference type="RefSeq" id="WP_253653243.1">
    <property type="nucleotide sequence ID" value="NZ_BAAAOE010000001.1"/>
</dbReference>
<dbReference type="InterPro" id="IPR036291">
    <property type="entry name" value="NAD(P)-bd_dom_sf"/>
</dbReference>
<proteinExistence type="predicted"/>
<dbReference type="SUPFAM" id="SSF51735">
    <property type="entry name" value="NAD(P)-binding Rossmann-fold domains"/>
    <property type="match status" value="1"/>
</dbReference>
<gene>
    <name evidence="1" type="ORF">LX12_000788</name>
</gene>
<dbReference type="PANTHER" id="PTHR12126">
    <property type="entry name" value="NADH-UBIQUINONE OXIDOREDUCTASE 39 KDA SUBUNIT-RELATED"/>
    <property type="match status" value="1"/>
</dbReference>
<evidence type="ECO:0000313" key="2">
    <source>
        <dbReference type="Proteomes" id="UP001205740"/>
    </source>
</evidence>
<sequence>MRVAVAGGTGLIGRMVCDAVAAGGDEAVVLARSVGVDVVGGDGLDAALVGVDAVIDVTNVTTLKRSESIAFFETATRNLLAAEERAGVAHHVLLSIVGVDRVDWGYYAGKVRQEELCAASSVPTTVLRATQFHEFADQMLARGGPVAMVPRMRSQPVAAREVAAELVRLARGEARGLVPEMAGPEVLEMPDMVRRLLRARGRRTPAIGIRLPGAAGKGMAHGGLLPEHDGPRGRETFAQWLTAASS</sequence>
<dbReference type="InterPro" id="IPR051207">
    <property type="entry name" value="ComplexI_NDUFA9_subunit"/>
</dbReference>
<keyword evidence="2" id="KW-1185">Reference proteome</keyword>
<organism evidence="1 2">
    <name type="scientific">Williamsia serinedens</name>
    <dbReference type="NCBI Taxonomy" id="391736"/>
    <lineage>
        <taxon>Bacteria</taxon>
        <taxon>Bacillati</taxon>
        <taxon>Actinomycetota</taxon>
        <taxon>Actinomycetes</taxon>
        <taxon>Mycobacteriales</taxon>
        <taxon>Nocardiaceae</taxon>
        <taxon>Williamsia</taxon>
    </lineage>
</organism>
<name>A0ABT1GXY9_9NOCA</name>
<protein>
    <submittedName>
        <fullName evidence="1">Uncharacterized conserved protein YbjT, contains NAD(P)-binding and DUF2867 domains</fullName>
    </submittedName>
</protein>
<dbReference type="Proteomes" id="UP001205740">
    <property type="component" value="Unassembled WGS sequence"/>
</dbReference>
<comment type="caution">
    <text evidence="1">The sequence shown here is derived from an EMBL/GenBank/DDBJ whole genome shotgun (WGS) entry which is preliminary data.</text>
</comment>
<dbReference type="Gene3D" id="3.40.50.720">
    <property type="entry name" value="NAD(P)-binding Rossmann-like Domain"/>
    <property type="match status" value="1"/>
</dbReference>
<evidence type="ECO:0000313" key="1">
    <source>
        <dbReference type="EMBL" id="MCP2159609.1"/>
    </source>
</evidence>
<accession>A0ABT1GXY9</accession>